<dbReference type="Gene3D" id="1.10.260.40">
    <property type="entry name" value="lambda repressor-like DNA-binding domains"/>
    <property type="match status" value="1"/>
</dbReference>
<accession>A0A5C6VTP2</accession>
<evidence type="ECO:0000256" key="1">
    <source>
        <dbReference type="SAM" id="MobiDB-lite"/>
    </source>
</evidence>
<reference evidence="3 4" key="1">
    <citation type="journal article" date="2018" name="Int. J. Syst. Evol. Microbiol.">
        <title>Paraburkholderia azotifigens sp. nov., a nitrogen-fixing bacterium isolated from paddy soil.</title>
        <authorList>
            <person name="Choi G.M."/>
            <person name="Im W.T."/>
        </authorList>
    </citation>
    <scope>NUCLEOTIDE SEQUENCE [LARGE SCALE GENOMIC DNA]</scope>
    <source>
        <strain evidence="3 4">NF 2-5-3</strain>
    </source>
</reference>
<dbReference type="Proteomes" id="UP000321776">
    <property type="component" value="Unassembled WGS sequence"/>
</dbReference>
<name>A0A5C6VTP2_9BURK</name>
<dbReference type="AlphaFoldDB" id="A0A5C6VTP2"/>
<sequence>MARKFEELRARMSPESRARSKAIADKLRAEMPLYALRQARGLSQEALAQRLNVKQPSIAKLEQRTDMYISTLRDHIRALGGELEIIARFPEGDVKLTNFARLPDPTREEDRDD</sequence>
<gene>
    <name evidence="3" type="ORF">FRZ40_10485</name>
</gene>
<dbReference type="EMBL" id="VOQS01000001">
    <property type="protein sequence ID" value="TXC87971.1"/>
    <property type="molecule type" value="Genomic_DNA"/>
</dbReference>
<dbReference type="InterPro" id="IPR010982">
    <property type="entry name" value="Lambda_DNA-bd_dom_sf"/>
</dbReference>
<organism evidence="3 4">
    <name type="scientific">Paraburkholderia azotifigens</name>
    <dbReference type="NCBI Taxonomy" id="2057004"/>
    <lineage>
        <taxon>Bacteria</taxon>
        <taxon>Pseudomonadati</taxon>
        <taxon>Pseudomonadota</taxon>
        <taxon>Betaproteobacteria</taxon>
        <taxon>Burkholderiales</taxon>
        <taxon>Burkholderiaceae</taxon>
        <taxon>Paraburkholderia</taxon>
    </lineage>
</organism>
<comment type="caution">
    <text evidence="3">The sequence shown here is derived from an EMBL/GenBank/DDBJ whole genome shotgun (WGS) entry which is preliminary data.</text>
</comment>
<dbReference type="PROSITE" id="PS50943">
    <property type="entry name" value="HTH_CROC1"/>
    <property type="match status" value="1"/>
</dbReference>
<proteinExistence type="predicted"/>
<dbReference type="InterPro" id="IPR039554">
    <property type="entry name" value="HigA2-like_HTH"/>
</dbReference>
<dbReference type="CDD" id="cd00093">
    <property type="entry name" value="HTH_XRE"/>
    <property type="match status" value="1"/>
</dbReference>
<dbReference type="GO" id="GO:0003677">
    <property type="term" value="F:DNA binding"/>
    <property type="evidence" value="ECO:0007669"/>
    <property type="project" value="InterPro"/>
</dbReference>
<evidence type="ECO:0000313" key="3">
    <source>
        <dbReference type="EMBL" id="TXC87971.1"/>
    </source>
</evidence>
<protein>
    <submittedName>
        <fullName evidence="3">Helix-turn-helix domain-containing protein</fullName>
    </submittedName>
</protein>
<evidence type="ECO:0000313" key="4">
    <source>
        <dbReference type="Proteomes" id="UP000321776"/>
    </source>
</evidence>
<dbReference type="SMART" id="SM00530">
    <property type="entry name" value="HTH_XRE"/>
    <property type="match status" value="1"/>
</dbReference>
<feature type="domain" description="HTH cro/C1-type" evidence="2">
    <location>
        <begin position="33"/>
        <end position="86"/>
    </location>
</feature>
<dbReference type="RefSeq" id="WP_147234060.1">
    <property type="nucleotide sequence ID" value="NZ_VOQS01000001.1"/>
</dbReference>
<dbReference type="InterPro" id="IPR001387">
    <property type="entry name" value="Cro/C1-type_HTH"/>
</dbReference>
<feature type="region of interest" description="Disordered" evidence="1">
    <location>
        <begin position="1"/>
        <end position="20"/>
    </location>
</feature>
<evidence type="ECO:0000259" key="2">
    <source>
        <dbReference type="PROSITE" id="PS50943"/>
    </source>
</evidence>
<dbReference type="Pfam" id="PF13744">
    <property type="entry name" value="HTH_37"/>
    <property type="match status" value="1"/>
</dbReference>
<dbReference type="SUPFAM" id="SSF47413">
    <property type="entry name" value="lambda repressor-like DNA-binding domains"/>
    <property type="match status" value="1"/>
</dbReference>